<protein>
    <recommendedName>
        <fullName evidence="3">Class II glutamine amidotransferase</fullName>
    </recommendedName>
</protein>
<name>A0A7J3XY77_9CREN</name>
<dbReference type="EMBL" id="DRYK01000026">
    <property type="protein sequence ID" value="HHP67505.1"/>
    <property type="molecule type" value="Genomic_DNA"/>
</dbReference>
<dbReference type="AlphaFoldDB" id="A0A7J3XY77"/>
<proteinExistence type="predicted"/>
<accession>A0A7J3XY77</accession>
<organism evidence="2">
    <name type="scientific">Thermogladius calderae</name>
    <dbReference type="NCBI Taxonomy" id="1200300"/>
    <lineage>
        <taxon>Archaea</taxon>
        <taxon>Thermoproteota</taxon>
        <taxon>Thermoprotei</taxon>
        <taxon>Desulfurococcales</taxon>
        <taxon>Desulfurococcaceae</taxon>
        <taxon>Thermogladius</taxon>
    </lineage>
</organism>
<dbReference type="Gene3D" id="3.60.20.10">
    <property type="entry name" value="Glutamine Phosphoribosylpyrophosphate, subunit 1, domain 1"/>
    <property type="match status" value="1"/>
</dbReference>
<evidence type="ECO:0008006" key="3">
    <source>
        <dbReference type="Google" id="ProtNLM"/>
    </source>
</evidence>
<dbReference type="Pfam" id="PF13230">
    <property type="entry name" value="GATase_4"/>
    <property type="match status" value="1"/>
</dbReference>
<keyword evidence="1" id="KW-0315">Glutamine amidotransferase</keyword>
<dbReference type="InterPro" id="IPR026869">
    <property type="entry name" value="EgtC-like"/>
</dbReference>
<reference evidence="2" key="1">
    <citation type="journal article" date="2020" name="mSystems">
        <title>Genome- and Community-Level Interaction Insights into Carbon Utilization and Element Cycling Functions of Hydrothermarchaeota in Hydrothermal Sediment.</title>
        <authorList>
            <person name="Zhou Z."/>
            <person name="Liu Y."/>
            <person name="Xu W."/>
            <person name="Pan J."/>
            <person name="Luo Z.H."/>
            <person name="Li M."/>
        </authorList>
    </citation>
    <scope>NUCLEOTIDE SEQUENCE [LARGE SCALE GENOMIC DNA]</scope>
    <source>
        <strain evidence="2">SpSt-110</strain>
    </source>
</reference>
<dbReference type="SUPFAM" id="SSF56235">
    <property type="entry name" value="N-terminal nucleophile aminohydrolases (Ntn hydrolases)"/>
    <property type="match status" value="1"/>
</dbReference>
<gene>
    <name evidence="2" type="ORF">ENM60_01740</name>
</gene>
<dbReference type="PANTHER" id="PTHR42824:SF1">
    <property type="entry name" value="GLUTAMINE AMIDOTRANSFERASE YAFJ-RELATED"/>
    <property type="match status" value="1"/>
</dbReference>
<dbReference type="InterPro" id="IPR029055">
    <property type="entry name" value="Ntn_hydrolases_N"/>
</dbReference>
<sequence>MCRLLAAIGLNPRGGWLTDVFKAFVESSRRDDYLAKLTEGRSFSHDDGWGIAGVGIAGSEYAVLYHKSLLPIFHSHSEAELEFILDRLRRYDKIYFISHARKSSRREPYGEEFVHPFKYEFEKGVAWFAHNGGVDKRSLGKVLKVNHLLRVDSDIAGLFIVDRLSKCTSEIGECVADAYKELTGYVPEGGALNTLLLLLSETGPRLYVSYFYKEAAKGIDRLYRDYYKVFSLESDDCIAVSSSTLLNYYNTSNVRELEEGLYELSGRGLRKLSTLGG</sequence>
<comment type="caution">
    <text evidence="2">The sequence shown here is derived from an EMBL/GenBank/DDBJ whole genome shotgun (WGS) entry which is preliminary data.</text>
</comment>
<evidence type="ECO:0000256" key="1">
    <source>
        <dbReference type="ARBA" id="ARBA00022962"/>
    </source>
</evidence>
<evidence type="ECO:0000313" key="2">
    <source>
        <dbReference type="EMBL" id="HHP67505.1"/>
    </source>
</evidence>
<dbReference type="PANTHER" id="PTHR42824">
    <property type="entry name" value="GLUTAMINE AMIDOTRANSFERASE"/>
    <property type="match status" value="1"/>
</dbReference>